<proteinExistence type="predicted"/>
<dbReference type="InParanoid" id="A0A084Q866"/>
<feature type="region of interest" description="Disordered" evidence="1">
    <location>
        <begin position="443"/>
        <end position="467"/>
    </location>
</feature>
<gene>
    <name evidence="2" type="ORF">S40285_09667</name>
</gene>
<organism evidence="2 3">
    <name type="scientific">Stachybotrys chlorohalonatus (strain IBT 40285)</name>
    <dbReference type="NCBI Taxonomy" id="1283841"/>
    <lineage>
        <taxon>Eukaryota</taxon>
        <taxon>Fungi</taxon>
        <taxon>Dikarya</taxon>
        <taxon>Ascomycota</taxon>
        <taxon>Pezizomycotina</taxon>
        <taxon>Sordariomycetes</taxon>
        <taxon>Hypocreomycetidae</taxon>
        <taxon>Hypocreales</taxon>
        <taxon>Stachybotryaceae</taxon>
        <taxon>Stachybotrys</taxon>
    </lineage>
</organism>
<dbReference type="OrthoDB" id="3251507at2759"/>
<dbReference type="Proteomes" id="UP000028524">
    <property type="component" value="Unassembled WGS sequence"/>
</dbReference>
<dbReference type="OMA" id="YICDYRK"/>
<accession>A0A084Q866</accession>
<dbReference type="EMBL" id="KL661882">
    <property type="protein sequence ID" value="KFA60151.1"/>
    <property type="molecule type" value="Genomic_DNA"/>
</dbReference>
<sequence>MAPKTPRLDNYRKMLDRFYEPLVLLHVLVRKKPLGPHVMTKHNSTVPMATQRRFLKNLAYICDFHKGGKSTASIGLEERDDSFVFWLALNEDDGNRNTASFLNSVLVRLKDLLNDPASDRPQQERDLLSYCINFASGRIKKEFSNLSSAVRNCRKKYLRAEVDQDLAEWLGQFENHGSTTPLDICKLACRSRDSNMMLQLNNSCRSSENIPTDATFMLCRARHCIGRLGCHVQAVKELVSDGSHVTKFLDGFCVAKVPLPECVAPPQADGHTNLRGIFRPMIQSHDSARWDKIEESLPNLDRLVPDDGLEGSIVGLFQEEKIHTRVHSEVQVLEHFYKNSLQFATNDRFIATSKLACICCRLYFRHHPARVAELDSHQKVYINWGPIHLPGGRDHPDFASQRQLMGKITHDIREAALDRVFQLTPPWPFHHDSITEIASLEYETNSDLDSTSSTTLDGTTGRSTPDNTAEIMKEIVGAKFEVRNEPHEIDQPDESSDEDGGVALEPPAVYKRSFRINGR</sequence>
<dbReference type="HOGENOM" id="CLU_027514_1_0_1"/>
<name>A0A084Q866_STAC4</name>
<keyword evidence="3" id="KW-1185">Reference proteome</keyword>
<feature type="compositionally biased region" description="Basic and acidic residues" evidence="1">
    <location>
        <begin position="481"/>
        <end position="490"/>
    </location>
</feature>
<dbReference type="PANTHER" id="PTHR42037:SF1">
    <property type="match status" value="1"/>
</dbReference>
<feature type="region of interest" description="Disordered" evidence="1">
    <location>
        <begin position="481"/>
        <end position="519"/>
    </location>
</feature>
<feature type="compositionally biased region" description="Acidic residues" evidence="1">
    <location>
        <begin position="491"/>
        <end position="500"/>
    </location>
</feature>
<evidence type="ECO:0000256" key="1">
    <source>
        <dbReference type="SAM" id="MobiDB-lite"/>
    </source>
</evidence>
<protein>
    <submittedName>
        <fullName evidence="2">Uncharacterized protein</fullName>
    </submittedName>
</protein>
<dbReference type="InterPro" id="IPR027796">
    <property type="entry name" value="OTT_1508_deam-like"/>
</dbReference>
<feature type="compositionally biased region" description="Low complexity" evidence="1">
    <location>
        <begin position="447"/>
        <end position="464"/>
    </location>
</feature>
<dbReference type="PANTHER" id="PTHR42037">
    <property type="match status" value="1"/>
</dbReference>
<evidence type="ECO:0000313" key="3">
    <source>
        <dbReference type="Proteomes" id="UP000028524"/>
    </source>
</evidence>
<evidence type="ECO:0000313" key="2">
    <source>
        <dbReference type="EMBL" id="KFA60151.1"/>
    </source>
</evidence>
<dbReference type="Pfam" id="PF14441">
    <property type="entry name" value="OTT_1508_deam"/>
    <property type="match status" value="1"/>
</dbReference>
<dbReference type="STRING" id="1283841.A0A084Q866"/>
<dbReference type="AlphaFoldDB" id="A0A084Q866"/>
<reference evidence="2 3" key="1">
    <citation type="journal article" date="2014" name="BMC Genomics">
        <title>Comparative genome sequencing reveals chemotype-specific gene clusters in the toxigenic black mold Stachybotrys.</title>
        <authorList>
            <person name="Semeiks J."/>
            <person name="Borek D."/>
            <person name="Otwinowski Z."/>
            <person name="Grishin N.V."/>
        </authorList>
    </citation>
    <scope>NUCLEOTIDE SEQUENCE [LARGE SCALE GENOMIC DNA]</scope>
    <source>
        <strain evidence="2 3">IBT 40285</strain>
    </source>
</reference>